<feature type="region of interest" description="Disordered" evidence="1">
    <location>
        <begin position="16"/>
        <end position="74"/>
    </location>
</feature>
<evidence type="ECO:0000313" key="3">
    <source>
        <dbReference type="EMBL" id="MCL7021610.1"/>
    </source>
</evidence>
<feature type="compositionally biased region" description="Low complexity" evidence="1">
    <location>
        <begin position="25"/>
        <end position="38"/>
    </location>
</feature>
<comment type="caution">
    <text evidence="3">The sequence shown here is derived from an EMBL/GenBank/DDBJ whole genome shotgun (WGS) entry which is preliminary data.</text>
</comment>
<feature type="compositionally biased region" description="Low complexity" evidence="1">
    <location>
        <begin position="48"/>
        <end position="59"/>
    </location>
</feature>
<dbReference type="InterPro" id="IPR029962">
    <property type="entry name" value="TBL"/>
</dbReference>
<dbReference type="Pfam" id="PF14416">
    <property type="entry name" value="PMR5N"/>
    <property type="match status" value="1"/>
</dbReference>
<dbReference type="GO" id="GO:0016413">
    <property type="term" value="F:O-acetyltransferase activity"/>
    <property type="evidence" value="ECO:0007669"/>
    <property type="project" value="InterPro"/>
</dbReference>
<feature type="domain" description="Trichome birefringence-like N-terminal" evidence="2">
    <location>
        <begin position="134"/>
        <end position="183"/>
    </location>
</feature>
<name>A0AA41RRW0_PAPNU</name>
<feature type="region of interest" description="Disordered" evidence="1">
    <location>
        <begin position="94"/>
        <end position="135"/>
    </location>
</feature>
<dbReference type="PANTHER" id="PTHR32285:SF8">
    <property type="entry name" value="PROTEIN TRICHOME BIREFRINGENCE-LIKE 5"/>
    <property type="match status" value="1"/>
</dbReference>
<evidence type="ECO:0000313" key="4">
    <source>
        <dbReference type="Proteomes" id="UP001177140"/>
    </source>
</evidence>
<sequence length="197" mass="22066">MFPSSLSLINPKFQNNLNRHSVKVTSPEEPSLSTTTSTGIPNDASPELLSDSTGLDGLSEANRTENSFEDTNVVSDDLLTDEEFLAVPKENISITTTSSNLSSDGDSSRLDDEKKRSNGDEDGDEDEDEPSYSDCDMFEGEWVKVEDRNLYYPPGSCPYLTRQSFSCQGNGRPDDQYLQWQWEWLSKQTNPRCNDIP</sequence>
<protein>
    <recommendedName>
        <fullName evidence="2">Trichome birefringence-like N-terminal domain-containing protein</fullName>
    </recommendedName>
</protein>
<dbReference type="PANTHER" id="PTHR32285">
    <property type="entry name" value="PROTEIN TRICHOME BIREFRINGENCE-LIKE 9-RELATED"/>
    <property type="match status" value="1"/>
</dbReference>
<dbReference type="InterPro" id="IPR025846">
    <property type="entry name" value="TBL_N"/>
</dbReference>
<dbReference type="EMBL" id="JAJJMA010002546">
    <property type="protein sequence ID" value="MCL7021610.1"/>
    <property type="molecule type" value="Genomic_DNA"/>
</dbReference>
<organism evidence="3 4">
    <name type="scientific">Papaver nudicaule</name>
    <name type="common">Iceland poppy</name>
    <dbReference type="NCBI Taxonomy" id="74823"/>
    <lineage>
        <taxon>Eukaryota</taxon>
        <taxon>Viridiplantae</taxon>
        <taxon>Streptophyta</taxon>
        <taxon>Embryophyta</taxon>
        <taxon>Tracheophyta</taxon>
        <taxon>Spermatophyta</taxon>
        <taxon>Magnoliopsida</taxon>
        <taxon>Ranunculales</taxon>
        <taxon>Papaveraceae</taxon>
        <taxon>Papaveroideae</taxon>
        <taxon>Papaver</taxon>
    </lineage>
</organism>
<accession>A0AA41RRW0</accession>
<gene>
    <name evidence="3" type="ORF">MKW94_010305</name>
</gene>
<evidence type="ECO:0000259" key="2">
    <source>
        <dbReference type="Pfam" id="PF14416"/>
    </source>
</evidence>
<evidence type="ECO:0000256" key="1">
    <source>
        <dbReference type="SAM" id="MobiDB-lite"/>
    </source>
</evidence>
<feature type="non-terminal residue" evidence="3">
    <location>
        <position position="197"/>
    </location>
</feature>
<feature type="compositionally biased region" description="Acidic residues" evidence="1">
    <location>
        <begin position="120"/>
        <end position="135"/>
    </location>
</feature>
<proteinExistence type="predicted"/>
<dbReference type="Proteomes" id="UP001177140">
    <property type="component" value="Unassembled WGS sequence"/>
</dbReference>
<dbReference type="GO" id="GO:0005794">
    <property type="term" value="C:Golgi apparatus"/>
    <property type="evidence" value="ECO:0007669"/>
    <property type="project" value="TreeGrafter"/>
</dbReference>
<feature type="compositionally biased region" description="Basic and acidic residues" evidence="1">
    <location>
        <begin position="106"/>
        <end position="119"/>
    </location>
</feature>
<feature type="compositionally biased region" description="Low complexity" evidence="1">
    <location>
        <begin position="94"/>
        <end position="105"/>
    </location>
</feature>
<dbReference type="AlphaFoldDB" id="A0AA41RRW0"/>
<keyword evidence="4" id="KW-1185">Reference proteome</keyword>
<reference evidence="3" key="1">
    <citation type="submission" date="2022-03" db="EMBL/GenBank/DDBJ databases">
        <title>A functionally conserved STORR gene fusion in Papaver species that diverged 16.8 million years ago.</title>
        <authorList>
            <person name="Catania T."/>
        </authorList>
    </citation>
    <scope>NUCLEOTIDE SEQUENCE</scope>
    <source>
        <strain evidence="3">S-191538</strain>
    </source>
</reference>